<dbReference type="SMART" id="SM00335">
    <property type="entry name" value="ANX"/>
    <property type="match status" value="1"/>
</dbReference>
<dbReference type="Pfam" id="PF13832">
    <property type="entry name" value="zf-HC5HC2H_2"/>
    <property type="match status" value="1"/>
</dbReference>
<name>A0AAD8HCX6_9APIA</name>
<dbReference type="PANTHER" id="PTHR13793:SF107">
    <property type="entry name" value="BROMODOMAIN-CONTAINING PROTEIN HOMOLOG"/>
    <property type="match status" value="1"/>
</dbReference>
<dbReference type="Pfam" id="PF00191">
    <property type="entry name" value="Annexin"/>
    <property type="match status" value="1"/>
</dbReference>
<accession>A0AAD8HCX6</accession>
<keyword evidence="1" id="KW-0677">Repeat</keyword>
<evidence type="ECO:0000256" key="1">
    <source>
        <dbReference type="ARBA" id="ARBA00022737"/>
    </source>
</evidence>
<dbReference type="Gene3D" id="1.10.220.10">
    <property type="entry name" value="Annexin"/>
    <property type="match status" value="1"/>
</dbReference>
<dbReference type="GO" id="GO:0005509">
    <property type="term" value="F:calcium ion binding"/>
    <property type="evidence" value="ECO:0007669"/>
    <property type="project" value="InterPro"/>
</dbReference>
<keyword evidence="4" id="KW-1185">Reference proteome</keyword>
<evidence type="ECO:0000313" key="4">
    <source>
        <dbReference type="Proteomes" id="UP001237642"/>
    </source>
</evidence>
<dbReference type="InterPro" id="IPR012347">
    <property type="entry name" value="Ferritin-like"/>
</dbReference>
<dbReference type="InterPro" id="IPR050701">
    <property type="entry name" value="Histone_Mod_Regulator"/>
</dbReference>
<protein>
    <recommendedName>
        <fullName evidence="5">PHD finger protein</fullName>
    </recommendedName>
</protein>
<dbReference type="PANTHER" id="PTHR13793">
    <property type="entry name" value="PHD FINGER PROTEINS"/>
    <property type="match status" value="1"/>
</dbReference>
<dbReference type="AlphaFoldDB" id="A0AAD8HCX6"/>
<reference evidence="3" key="2">
    <citation type="submission" date="2023-05" db="EMBL/GenBank/DDBJ databases">
        <authorList>
            <person name="Schelkunov M.I."/>
        </authorList>
    </citation>
    <scope>NUCLEOTIDE SEQUENCE</scope>
    <source>
        <strain evidence="3">Hsosn_3</strain>
        <tissue evidence="3">Leaf</tissue>
    </source>
</reference>
<dbReference type="InterPro" id="IPR037104">
    <property type="entry name" value="Annexin_sf"/>
</dbReference>
<dbReference type="InterPro" id="IPR018502">
    <property type="entry name" value="Annexin_repeat"/>
</dbReference>
<gene>
    <name evidence="3" type="ORF">POM88_040788</name>
</gene>
<dbReference type="SUPFAM" id="SSF47874">
    <property type="entry name" value="Annexin"/>
    <property type="match status" value="1"/>
</dbReference>
<evidence type="ECO:0008006" key="5">
    <source>
        <dbReference type="Google" id="ProtNLM"/>
    </source>
</evidence>
<keyword evidence="2" id="KW-0041">Annexin</keyword>
<evidence type="ECO:0000313" key="3">
    <source>
        <dbReference type="EMBL" id="KAK1365227.1"/>
    </source>
</evidence>
<dbReference type="GO" id="GO:0005544">
    <property type="term" value="F:calcium-dependent phospholipid binding"/>
    <property type="evidence" value="ECO:0007669"/>
    <property type="project" value="InterPro"/>
</dbReference>
<reference evidence="3" key="1">
    <citation type="submission" date="2023-02" db="EMBL/GenBank/DDBJ databases">
        <title>Genome of toxic invasive species Heracleum sosnowskyi carries increased number of genes despite the absence of recent whole-genome duplications.</title>
        <authorList>
            <person name="Schelkunov M."/>
            <person name="Shtratnikova V."/>
            <person name="Makarenko M."/>
            <person name="Klepikova A."/>
            <person name="Omelchenko D."/>
            <person name="Novikova G."/>
            <person name="Obukhova E."/>
            <person name="Bogdanov V."/>
            <person name="Penin A."/>
            <person name="Logacheva M."/>
        </authorList>
    </citation>
    <scope>NUCLEOTIDE SEQUENCE</scope>
    <source>
        <strain evidence="3">Hsosn_3</strain>
        <tissue evidence="3">Leaf</tissue>
    </source>
</reference>
<organism evidence="3 4">
    <name type="scientific">Heracleum sosnowskyi</name>
    <dbReference type="NCBI Taxonomy" id="360622"/>
    <lineage>
        <taxon>Eukaryota</taxon>
        <taxon>Viridiplantae</taxon>
        <taxon>Streptophyta</taxon>
        <taxon>Embryophyta</taxon>
        <taxon>Tracheophyta</taxon>
        <taxon>Spermatophyta</taxon>
        <taxon>Magnoliopsida</taxon>
        <taxon>eudicotyledons</taxon>
        <taxon>Gunneridae</taxon>
        <taxon>Pentapetalae</taxon>
        <taxon>asterids</taxon>
        <taxon>campanulids</taxon>
        <taxon>Apiales</taxon>
        <taxon>Apiaceae</taxon>
        <taxon>Apioideae</taxon>
        <taxon>apioid superclade</taxon>
        <taxon>Tordylieae</taxon>
        <taxon>Tordyliinae</taxon>
        <taxon>Heracleum</taxon>
    </lineage>
</organism>
<dbReference type="Gene3D" id="1.20.1260.10">
    <property type="match status" value="1"/>
</dbReference>
<evidence type="ECO:0000256" key="2">
    <source>
        <dbReference type="ARBA" id="ARBA00023216"/>
    </source>
</evidence>
<dbReference type="GO" id="GO:0006357">
    <property type="term" value="P:regulation of transcription by RNA polymerase II"/>
    <property type="evidence" value="ECO:0007669"/>
    <property type="project" value="TreeGrafter"/>
</dbReference>
<dbReference type="EMBL" id="JAUIZM010000009">
    <property type="protein sequence ID" value="KAK1365227.1"/>
    <property type="molecule type" value="Genomic_DNA"/>
</dbReference>
<dbReference type="Proteomes" id="UP001237642">
    <property type="component" value="Unassembled WGS sequence"/>
</dbReference>
<comment type="caution">
    <text evidence="3">The sequence shown here is derived from an EMBL/GenBank/DDBJ whole genome shotgun (WGS) entry which is preliminary data.</text>
</comment>
<sequence length="255" mass="28309">MELALSLEKLTNEKLLHLHEVASRNNDIAVHLDCYRSVKDSGGPWCCELCEDLSSSRSFAAMAVNSWEKPYFLVECGLCGGTCGAFRKTTDGQWIHVFCAEWVLESTFKRGQANVVQGMFLHILHFAGFGCDNEAVIKILAHRDAMQRALIQQEYSTMYSTDLLKKLASELSGKLESLFPSWPIIKEQGTYPLSMVFGVEEEDDEISEVYNKAKAISLERILKAKTVAAANPMAPGGIYTSSQDSQNQLVVDAGR</sequence>
<proteinExistence type="predicted"/>